<proteinExistence type="predicted"/>
<protein>
    <submittedName>
        <fullName evidence="2">Transmembrane protein, putative</fullName>
    </submittedName>
</protein>
<dbReference type="InParanoid" id="W7X409"/>
<dbReference type="GeneID" id="24439182"/>
<dbReference type="RefSeq" id="XP_012653383.1">
    <property type="nucleotide sequence ID" value="XM_012797929.1"/>
</dbReference>
<dbReference type="KEGG" id="tet:TTHERM_000476533"/>
<dbReference type="AlphaFoldDB" id="W7X409"/>
<gene>
    <name evidence="2" type="ORF">TTHERM_000476533</name>
</gene>
<evidence type="ECO:0000313" key="2">
    <source>
        <dbReference type="EMBL" id="EWS74050.1"/>
    </source>
</evidence>
<feature type="transmembrane region" description="Helical" evidence="1">
    <location>
        <begin position="39"/>
        <end position="59"/>
    </location>
</feature>
<reference evidence="3" key="1">
    <citation type="journal article" date="2006" name="PLoS Biol.">
        <title>Macronuclear genome sequence of the ciliate Tetrahymena thermophila, a model eukaryote.</title>
        <authorList>
            <person name="Eisen J.A."/>
            <person name="Coyne R.S."/>
            <person name="Wu M."/>
            <person name="Wu D."/>
            <person name="Thiagarajan M."/>
            <person name="Wortman J.R."/>
            <person name="Badger J.H."/>
            <person name="Ren Q."/>
            <person name="Amedeo P."/>
            <person name="Jones K.M."/>
            <person name="Tallon L.J."/>
            <person name="Delcher A.L."/>
            <person name="Salzberg S.L."/>
            <person name="Silva J.C."/>
            <person name="Haas B.J."/>
            <person name="Majoros W.H."/>
            <person name="Farzad M."/>
            <person name="Carlton J.M."/>
            <person name="Smith R.K. Jr."/>
            <person name="Garg J."/>
            <person name="Pearlman R.E."/>
            <person name="Karrer K.M."/>
            <person name="Sun L."/>
            <person name="Manning G."/>
            <person name="Elde N.C."/>
            <person name="Turkewitz A.P."/>
            <person name="Asai D.J."/>
            <person name="Wilkes D.E."/>
            <person name="Wang Y."/>
            <person name="Cai H."/>
            <person name="Collins K."/>
            <person name="Stewart B.A."/>
            <person name="Lee S.R."/>
            <person name="Wilamowska K."/>
            <person name="Weinberg Z."/>
            <person name="Ruzzo W.L."/>
            <person name="Wloga D."/>
            <person name="Gaertig J."/>
            <person name="Frankel J."/>
            <person name="Tsao C.-C."/>
            <person name="Gorovsky M.A."/>
            <person name="Keeling P.J."/>
            <person name="Waller R.F."/>
            <person name="Patron N.J."/>
            <person name="Cherry J.M."/>
            <person name="Stover N.A."/>
            <person name="Krieger C.J."/>
            <person name="del Toro C."/>
            <person name="Ryder H.F."/>
            <person name="Williamson S.C."/>
            <person name="Barbeau R.A."/>
            <person name="Hamilton E.P."/>
            <person name="Orias E."/>
        </authorList>
    </citation>
    <scope>NUCLEOTIDE SEQUENCE [LARGE SCALE GENOMIC DNA]</scope>
    <source>
        <strain evidence="3">SB210</strain>
    </source>
</reference>
<keyword evidence="1" id="KW-0472">Membrane</keyword>
<evidence type="ECO:0000313" key="3">
    <source>
        <dbReference type="Proteomes" id="UP000009168"/>
    </source>
</evidence>
<keyword evidence="3" id="KW-1185">Reference proteome</keyword>
<evidence type="ECO:0000256" key="1">
    <source>
        <dbReference type="SAM" id="Phobius"/>
    </source>
</evidence>
<organism evidence="2 3">
    <name type="scientific">Tetrahymena thermophila (strain SB210)</name>
    <dbReference type="NCBI Taxonomy" id="312017"/>
    <lineage>
        <taxon>Eukaryota</taxon>
        <taxon>Sar</taxon>
        <taxon>Alveolata</taxon>
        <taxon>Ciliophora</taxon>
        <taxon>Intramacronucleata</taxon>
        <taxon>Oligohymenophorea</taxon>
        <taxon>Hymenostomatida</taxon>
        <taxon>Tetrahymenina</taxon>
        <taxon>Tetrahymenidae</taxon>
        <taxon>Tetrahymena</taxon>
    </lineage>
</organism>
<sequence length="173" mass="20425">MTIFQQQLLLTPGVNWKHSSFLIFSCSLQSSTKNLLIKFLLQLFTTVLLLLLFSFSYQLSEQDQWSESLSSNKAISERIPVDQNYSIFFLLIQYLLMFSKIMGFTIRVMFCLIWIKLWSQSLFISCLLILFRGSLNCNSKQGGKFSKFFMMKLQILFNWMFQLSLNLRIYLLN</sequence>
<keyword evidence="1 2" id="KW-0812">Transmembrane</keyword>
<keyword evidence="1" id="KW-1133">Transmembrane helix</keyword>
<feature type="transmembrane region" description="Helical" evidence="1">
    <location>
        <begin position="108"/>
        <end position="131"/>
    </location>
</feature>
<feature type="transmembrane region" description="Helical" evidence="1">
    <location>
        <begin position="151"/>
        <end position="171"/>
    </location>
</feature>
<accession>W7X409</accession>
<dbReference type="EMBL" id="GG662667">
    <property type="protein sequence ID" value="EWS74050.1"/>
    <property type="molecule type" value="Genomic_DNA"/>
</dbReference>
<name>W7X409_TETTS</name>
<dbReference type="Proteomes" id="UP000009168">
    <property type="component" value="Unassembled WGS sequence"/>
</dbReference>